<dbReference type="CDD" id="cd00059">
    <property type="entry name" value="FH_FOX"/>
    <property type="match status" value="1"/>
</dbReference>
<dbReference type="InterPro" id="IPR036390">
    <property type="entry name" value="WH_DNA-bd_sf"/>
</dbReference>
<accession>A0A9P6Z4D5</accession>
<dbReference type="SMART" id="SM00339">
    <property type="entry name" value="FH"/>
    <property type="match status" value="1"/>
</dbReference>
<evidence type="ECO:0000256" key="1">
    <source>
        <dbReference type="ARBA" id="ARBA00023015"/>
    </source>
</evidence>
<name>A0A9P6Z4D5_9FUNG</name>
<dbReference type="PROSITE" id="PS00657">
    <property type="entry name" value="FORK_HEAD_1"/>
    <property type="match status" value="1"/>
</dbReference>
<evidence type="ECO:0000256" key="6">
    <source>
        <dbReference type="SAM" id="MobiDB-lite"/>
    </source>
</evidence>
<dbReference type="GO" id="GO:0000978">
    <property type="term" value="F:RNA polymerase II cis-regulatory region sequence-specific DNA binding"/>
    <property type="evidence" value="ECO:0007669"/>
    <property type="project" value="TreeGrafter"/>
</dbReference>
<dbReference type="InterPro" id="IPR018122">
    <property type="entry name" value="TF_fork_head_CS_1"/>
</dbReference>
<keyword evidence="3" id="KW-0804">Transcription</keyword>
<dbReference type="PANTHER" id="PTHR46078">
    <property type="entry name" value="FORKHEAD BOX PROTEIN J2 FAMILY MEMBER"/>
    <property type="match status" value="1"/>
</dbReference>
<evidence type="ECO:0000256" key="5">
    <source>
        <dbReference type="PROSITE-ProRule" id="PRU00089"/>
    </source>
</evidence>
<protein>
    <recommendedName>
        <fullName evidence="7">Fork-head domain-containing protein</fullName>
    </recommendedName>
</protein>
<dbReference type="GO" id="GO:0005634">
    <property type="term" value="C:nucleus"/>
    <property type="evidence" value="ECO:0007669"/>
    <property type="project" value="UniProtKB-SubCell"/>
</dbReference>
<keyword evidence="4 5" id="KW-0539">Nucleus</keyword>
<dbReference type="InterPro" id="IPR045912">
    <property type="entry name" value="FOXJ2/3-like"/>
</dbReference>
<proteinExistence type="predicted"/>
<feature type="region of interest" description="Disordered" evidence="6">
    <location>
        <begin position="422"/>
        <end position="492"/>
    </location>
</feature>
<evidence type="ECO:0000259" key="7">
    <source>
        <dbReference type="PROSITE" id="PS50039"/>
    </source>
</evidence>
<keyword evidence="9" id="KW-1185">Reference proteome</keyword>
<keyword evidence="1" id="KW-0805">Transcription regulation</keyword>
<dbReference type="PROSITE" id="PS50039">
    <property type="entry name" value="FORK_HEAD_3"/>
    <property type="match status" value="1"/>
</dbReference>
<evidence type="ECO:0000256" key="3">
    <source>
        <dbReference type="ARBA" id="ARBA00023163"/>
    </source>
</evidence>
<sequence length="492" mass="55515">MQSQSYMISKNISSTSKIQKVDISSNNDAPWMQPSMSFPMNNNEEDLNQDTKQNKITTSSSTNTPPTLVDMRVEKNTEGKPPYSYATLIKYAIERSPGNKLTLSQIYQWVIDHYPYYGSAGSGWKNSIRHNLSLNKSFIRVPRPVNEPGKGSYWTVDQFAQQNDPKIKTNGRSKRPSGELNRTYSDPWPNNRRSFSSDAGPIRNYGYCHHPYSYERPFGYPNYPRHPHETNWLSGRHSSTVTYSLPSSAINNLRNYESFYDLRNQYHPTNNSLFYSHRQSCPDLSSASAVNGTYSETNVVPSFGLHEQSDASPSCDKVMYSNNQSGLLKNASFAYDQQSSPINETKQLINQNGFYSNQQQQDALPSPISSPTHMSSPTDNNYANDCLTSPSSPLIITTHNSPINDTLKSPYYNNSISYLDMMSHQQKKQQQSNESQGSSCSSSPQPSSNGLNQPFTDSPKFSQLMISDTNSIKRQQESNMISANGRFDYQAL</sequence>
<evidence type="ECO:0000313" key="9">
    <source>
        <dbReference type="Proteomes" id="UP000740926"/>
    </source>
</evidence>
<dbReference type="PROSITE" id="PS00658">
    <property type="entry name" value="FORK_HEAD_2"/>
    <property type="match status" value="1"/>
</dbReference>
<gene>
    <name evidence="8" type="ORF">G6F50_006056</name>
</gene>
<comment type="subcellular location">
    <subcellularLocation>
        <location evidence="5">Nucleus</location>
    </subcellularLocation>
</comment>
<dbReference type="GO" id="GO:0000981">
    <property type="term" value="F:DNA-binding transcription factor activity, RNA polymerase II-specific"/>
    <property type="evidence" value="ECO:0007669"/>
    <property type="project" value="TreeGrafter"/>
</dbReference>
<dbReference type="PRINTS" id="PR00053">
    <property type="entry name" value="FORKHEAD"/>
</dbReference>
<feature type="compositionally biased region" description="Polar residues" evidence="6">
    <location>
        <begin position="451"/>
        <end position="482"/>
    </location>
</feature>
<dbReference type="FunFam" id="1.10.10.10:FF:000135">
    <property type="entry name" value="forkhead box protein G1"/>
    <property type="match status" value="1"/>
</dbReference>
<feature type="domain" description="Fork-head" evidence="7">
    <location>
        <begin position="80"/>
        <end position="175"/>
    </location>
</feature>
<dbReference type="InterPro" id="IPR001766">
    <property type="entry name" value="Fork_head_dom"/>
</dbReference>
<dbReference type="Gene3D" id="1.10.10.10">
    <property type="entry name" value="Winged helix-like DNA-binding domain superfamily/Winged helix DNA-binding domain"/>
    <property type="match status" value="1"/>
</dbReference>
<keyword evidence="2 5" id="KW-0238">DNA-binding</keyword>
<evidence type="ECO:0000313" key="8">
    <source>
        <dbReference type="EMBL" id="KAG1569799.1"/>
    </source>
</evidence>
<dbReference type="SUPFAM" id="SSF46785">
    <property type="entry name" value="Winged helix' DNA-binding domain"/>
    <property type="match status" value="1"/>
</dbReference>
<dbReference type="InterPro" id="IPR030456">
    <property type="entry name" value="TF_fork_head_CS_2"/>
</dbReference>
<evidence type="ECO:0000256" key="4">
    <source>
        <dbReference type="ARBA" id="ARBA00023242"/>
    </source>
</evidence>
<dbReference type="AlphaFoldDB" id="A0A9P6Z4D5"/>
<feature type="compositionally biased region" description="Low complexity" evidence="6">
    <location>
        <begin position="428"/>
        <end position="450"/>
    </location>
</feature>
<comment type="caution">
    <text evidence="8">The sequence shown here is derived from an EMBL/GenBank/DDBJ whole genome shotgun (WGS) entry which is preliminary data.</text>
</comment>
<dbReference type="Pfam" id="PF00250">
    <property type="entry name" value="Forkhead"/>
    <property type="match status" value="1"/>
</dbReference>
<feature type="region of interest" description="Disordered" evidence="6">
    <location>
        <begin position="358"/>
        <end position="386"/>
    </location>
</feature>
<reference evidence="8 9" key="1">
    <citation type="journal article" date="2020" name="Microb. Genom.">
        <title>Genetic diversity of clinical and environmental Mucorales isolates obtained from an investigation of mucormycosis cases among solid organ transplant recipients.</title>
        <authorList>
            <person name="Nguyen M.H."/>
            <person name="Kaul D."/>
            <person name="Muto C."/>
            <person name="Cheng S.J."/>
            <person name="Richter R.A."/>
            <person name="Bruno V.M."/>
            <person name="Liu G."/>
            <person name="Beyhan S."/>
            <person name="Sundermann A.J."/>
            <person name="Mounaud S."/>
            <person name="Pasculle A.W."/>
            <person name="Nierman W.C."/>
            <person name="Driscoll E."/>
            <person name="Cumbie R."/>
            <person name="Clancy C.J."/>
            <person name="Dupont C.L."/>
        </authorList>
    </citation>
    <scope>NUCLEOTIDE SEQUENCE [LARGE SCALE GENOMIC DNA]</scope>
    <source>
        <strain evidence="8 9">GL24</strain>
    </source>
</reference>
<feature type="region of interest" description="Disordered" evidence="6">
    <location>
        <begin position="160"/>
        <end position="192"/>
    </location>
</feature>
<feature type="DNA-binding region" description="Fork-head" evidence="5">
    <location>
        <begin position="80"/>
        <end position="175"/>
    </location>
</feature>
<dbReference type="Proteomes" id="UP000740926">
    <property type="component" value="Unassembled WGS sequence"/>
</dbReference>
<evidence type="ECO:0000256" key="2">
    <source>
        <dbReference type="ARBA" id="ARBA00023125"/>
    </source>
</evidence>
<dbReference type="EMBL" id="JAANIU010000856">
    <property type="protein sequence ID" value="KAG1569799.1"/>
    <property type="molecule type" value="Genomic_DNA"/>
</dbReference>
<dbReference type="PANTHER" id="PTHR46078:SF2">
    <property type="entry name" value="FORK-HEAD DOMAIN-CONTAINING PROTEIN"/>
    <property type="match status" value="1"/>
</dbReference>
<organism evidence="8 9">
    <name type="scientific">Rhizopus delemar</name>
    <dbReference type="NCBI Taxonomy" id="936053"/>
    <lineage>
        <taxon>Eukaryota</taxon>
        <taxon>Fungi</taxon>
        <taxon>Fungi incertae sedis</taxon>
        <taxon>Mucoromycota</taxon>
        <taxon>Mucoromycotina</taxon>
        <taxon>Mucoromycetes</taxon>
        <taxon>Mucorales</taxon>
        <taxon>Mucorineae</taxon>
        <taxon>Rhizopodaceae</taxon>
        <taxon>Rhizopus</taxon>
    </lineage>
</organism>
<dbReference type="InterPro" id="IPR036388">
    <property type="entry name" value="WH-like_DNA-bd_sf"/>
</dbReference>